<dbReference type="AlphaFoldDB" id="A0A9D2NM17"/>
<dbReference type="EMBL" id="DWWO01000080">
    <property type="protein sequence ID" value="HJC34219.1"/>
    <property type="molecule type" value="Genomic_DNA"/>
</dbReference>
<comment type="caution">
    <text evidence="1">The sequence shown here is derived from an EMBL/GenBank/DDBJ whole genome shotgun (WGS) entry which is preliminary data.</text>
</comment>
<accession>A0A9D2NM17</accession>
<proteinExistence type="predicted"/>
<organism evidence="1 2">
    <name type="scientific">Candidatus Mediterraneibacter faecipullorum</name>
    <dbReference type="NCBI Taxonomy" id="2838670"/>
    <lineage>
        <taxon>Bacteria</taxon>
        <taxon>Bacillati</taxon>
        <taxon>Bacillota</taxon>
        <taxon>Clostridia</taxon>
        <taxon>Lachnospirales</taxon>
        <taxon>Lachnospiraceae</taxon>
        <taxon>Mediterraneibacter</taxon>
    </lineage>
</organism>
<protein>
    <submittedName>
        <fullName evidence="1">Zinc ribbon domain-containing protein</fullName>
    </submittedName>
</protein>
<dbReference type="Proteomes" id="UP000823890">
    <property type="component" value="Unassembled WGS sequence"/>
</dbReference>
<reference evidence="1" key="1">
    <citation type="journal article" date="2021" name="PeerJ">
        <title>Extensive microbial diversity within the chicken gut microbiome revealed by metagenomics and culture.</title>
        <authorList>
            <person name="Gilroy R."/>
            <person name="Ravi A."/>
            <person name="Getino M."/>
            <person name="Pursley I."/>
            <person name="Horton D.L."/>
            <person name="Alikhan N.F."/>
            <person name="Baker D."/>
            <person name="Gharbi K."/>
            <person name="Hall N."/>
            <person name="Watson M."/>
            <person name="Adriaenssens E.M."/>
            <person name="Foster-Nyarko E."/>
            <person name="Jarju S."/>
            <person name="Secka A."/>
            <person name="Antonio M."/>
            <person name="Oren A."/>
            <person name="Chaudhuri R.R."/>
            <person name="La Ragione R."/>
            <person name="Hildebrand F."/>
            <person name="Pallen M.J."/>
        </authorList>
    </citation>
    <scope>NUCLEOTIDE SEQUENCE</scope>
    <source>
        <strain evidence="1">ChiW19-954</strain>
    </source>
</reference>
<evidence type="ECO:0000313" key="2">
    <source>
        <dbReference type="Proteomes" id="UP000823890"/>
    </source>
</evidence>
<sequence length="82" mass="9223">MKLSDELEKLYRDLGKEYYEGGFEDPLPQLLGYFDKITKLRNELQTEQDSAEGLRFCTQCGCELEKGAVFCGNCGCKVGGNE</sequence>
<evidence type="ECO:0000313" key="1">
    <source>
        <dbReference type="EMBL" id="HJC34219.1"/>
    </source>
</evidence>
<gene>
    <name evidence="1" type="ORF">H9758_06435</name>
</gene>
<name>A0A9D2NM17_9FIRM</name>
<reference evidence="1" key="2">
    <citation type="submission" date="2021-04" db="EMBL/GenBank/DDBJ databases">
        <authorList>
            <person name="Gilroy R."/>
        </authorList>
    </citation>
    <scope>NUCLEOTIDE SEQUENCE</scope>
    <source>
        <strain evidence="1">ChiW19-954</strain>
    </source>
</reference>